<dbReference type="InterPro" id="IPR006119">
    <property type="entry name" value="Resolv_N"/>
</dbReference>
<dbReference type="PROSITE" id="PS51736">
    <property type="entry name" value="RECOMBINASES_3"/>
    <property type="match status" value="1"/>
</dbReference>
<feature type="domain" description="Resolvase/invertase-type recombinase catalytic" evidence="2">
    <location>
        <begin position="39"/>
        <end position="192"/>
    </location>
</feature>
<evidence type="ECO:0000259" key="2">
    <source>
        <dbReference type="PROSITE" id="PS51736"/>
    </source>
</evidence>
<dbReference type="GO" id="GO:0000150">
    <property type="term" value="F:DNA strand exchange activity"/>
    <property type="evidence" value="ECO:0007669"/>
    <property type="project" value="InterPro"/>
</dbReference>
<dbReference type="SUPFAM" id="SSF53041">
    <property type="entry name" value="Resolvase-like"/>
    <property type="match status" value="1"/>
</dbReference>
<gene>
    <name evidence="4" type="ORF">HMPREF1094_04663</name>
</gene>
<dbReference type="Proteomes" id="UP000013051">
    <property type="component" value="Unassembled WGS sequence"/>
</dbReference>
<comment type="caution">
    <text evidence="4">The sequence shown here is derived from an EMBL/GenBank/DDBJ whole genome shotgun (WGS) entry which is preliminary data.</text>
</comment>
<dbReference type="InterPro" id="IPR038109">
    <property type="entry name" value="DNA_bind_recomb_sf"/>
</dbReference>
<dbReference type="Pfam" id="PF00239">
    <property type="entry name" value="Resolvase"/>
    <property type="match status" value="1"/>
</dbReference>
<dbReference type="CDD" id="cd00338">
    <property type="entry name" value="Ser_Recombinase"/>
    <property type="match status" value="1"/>
</dbReference>
<feature type="domain" description="Recombinase" evidence="3">
    <location>
        <begin position="202"/>
        <end position="312"/>
    </location>
</feature>
<reference evidence="4 5" key="1">
    <citation type="submission" date="2013-01" db="EMBL/GenBank/DDBJ databases">
        <title>The Genome Sequence of Clostridium innocuum 2959.</title>
        <authorList>
            <consortium name="The Broad Institute Genome Sequencing Platform"/>
            <person name="Earl A."/>
            <person name="Ward D."/>
            <person name="Feldgarden M."/>
            <person name="Gevers D."/>
            <person name="Courvalin P."/>
            <person name="Lambert T."/>
            <person name="Walker B."/>
            <person name="Young S.K."/>
            <person name="Zeng Q."/>
            <person name="Gargeya S."/>
            <person name="Fitzgerald M."/>
            <person name="Haas B."/>
            <person name="Abouelleil A."/>
            <person name="Alvarado L."/>
            <person name="Arachchi H.M."/>
            <person name="Berlin A.M."/>
            <person name="Chapman S.B."/>
            <person name="Dewar J."/>
            <person name="Goldberg J."/>
            <person name="Griggs A."/>
            <person name="Gujja S."/>
            <person name="Hansen M."/>
            <person name="Howarth C."/>
            <person name="Imamovic A."/>
            <person name="Larimer J."/>
            <person name="McCowan C."/>
            <person name="Murphy C."/>
            <person name="Neiman D."/>
            <person name="Pearson M."/>
            <person name="Priest M."/>
            <person name="Roberts A."/>
            <person name="Saif S."/>
            <person name="Shea T."/>
            <person name="Sisk P."/>
            <person name="Sykes S."/>
            <person name="Wortman J."/>
            <person name="Nusbaum C."/>
            <person name="Birren B."/>
        </authorList>
    </citation>
    <scope>NUCLEOTIDE SEQUENCE [LARGE SCALE GENOMIC DNA]</scope>
    <source>
        <strain evidence="4 5">2959</strain>
    </source>
</reference>
<dbReference type="InterPro" id="IPR050639">
    <property type="entry name" value="SSR_resolvase"/>
</dbReference>
<evidence type="ECO:0000259" key="3">
    <source>
        <dbReference type="PROSITE" id="PS51737"/>
    </source>
</evidence>
<dbReference type="PROSITE" id="PS51737">
    <property type="entry name" value="RECOMBINASE_DNA_BIND"/>
    <property type="match status" value="1"/>
</dbReference>
<dbReference type="PATRIC" id="fig|999413.4.peg.4974"/>
<dbReference type="InterPro" id="IPR036162">
    <property type="entry name" value="Resolvase-like_N_sf"/>
</dbReference>
<evidence type="ECO:0000313" key="4">
    <source>
        <dbReference type="EMBL" id="ENY83436.1"/>
    </source>
</evidence>
<dbReference type="SMART" id="SM00857">
    <property type="entry name" value="Resolvase"/>
    <property type="match status" value="1"/>
</dbReference>
<dbReference type="HOGENOM" id="CLU_609295_0_0_9"/>
<keyword evidence="1" id="KW-0175">Coiled coil</keyword>
<evidence type="ECO:0000313" key="5">
    <source>
        <dbReference type="Proteomes" id="UP000013051"/>
    </source>
</evidence>
<proteinExistence type="predicted"/>
<feature type="coiled-coil region" evidence="1">
    <location>
        <begin position="390"/>
        <end position="452"/>
    </location>
</feature>
<keyword evidence="5" id="KW-1185">Reference proteome</keyword>
<dbReference type="Gene3D" id="3.90.1750.20">
    <property type="entry name" value="Putative Large Serine Recombinase, Chain B, Domain 2"/>
    <property type="match status" value="1"/>
</dbReference>
<name>N9WIY9_CLOIN</name>
<evidence type="ECO:0008006" key="6">
    <source>
        <dbReference type="Google" id="ProtNLM"/>
    </source>
</evidence>
<evidence type="ECO:0000256" key="1">
    <source>
        <dbReference type="SAM" id="Coils"/>
    </source>
</evidence>
<dbReference type="GO" id="GO:0003677">
    <property type="term" value="F:DNA binding"/>
    <property type="evidence" value="ECO:0007669"/>
    <property type="project" value="InterPro"/>
</dbReference>
<organism evidence="4 5">
    <name type="scientific">[Clostridium] innocuum 2959</name>
    <dbReference type="NCBI Taxonomy" id="999413"/>
    <lineage>
        <taxon>Bacteria</taxon>
        <taxon>Bacillati</taxon>
        <taxon>Bacillota</taxon>
        <taxon>Clostridia</taxon>
        <taxon>Eubacteriales</taxon>
        <taxon>Clostridiaceae</taxon>
        <taxon>Clostridium</taxon>
    </lineage>
</organism>
<dbReference type="EMBL" id="AGYV01000016">
    <property type="protein sequence ID" value="ENY83436.1"/>
    <property type="molecule type" value="Genomic_DNA"/>
</dbReference>
<dbReference type="AlphaFoldDB" id="N9WIY9"/>
<accession>N9WIY9</accession>
<dbReference type="PANTHER" id="PTHR30461:SF23">
    <property type="entry name" value="DNA RECOMBINASE-RELATED"/>
    <property type="match status" value="1"/>
</dbReference>
<dbReference type="eggNOG" id="COG1961">
    <property type="taxonomic scope" value="Bacteria"/>
</dbReference>
<dbReference type="Gene3D" id="3.40.50.1390">
    <property type="entry name" value="Resolvase, N-terminal catalytic domain"/>
    <property type="match status" value="1"/>
</dbReference>
<dbReference type="PANTHER" id="PTHR30461">
    <property type="entry name" value="DNA-INVERTASE FROM LAMBDOID PROPHAGE"/>
    <property type="match status" value="1"/>
</dbReference>
<protein>
    <recommendedName>
        <fullName evidence="6">Resolvase/invertase-type recombinase catalytic domain-containing protein</fullName>
    </recommendedName>
</protein>
<sequence>MEYNFSLHMSKERALTYEIKIILRKCVIFSHTKEEKSMKVFGYARRSSSEKSKSNYSIESQKRVCSDLAARDNRTIEKWYVDEGYSGTILKRPHMQEMLRDIAVANQETVIYVWLASRLSRDANHCNSLRYVFSKYNVTVISDNRDWASLEDIESHPDKTIGPRIITLSDETEVHRDRKRTRIGLTTSAYKGNYTKGGKTPPTGYLFKVNTGENAKGRKVEIDAAYVETMLYILTQVHDHKRSLESLAIELDSKQACGVHWSYTKIYRAVTDPIIYGRLLTSYVDIKDHSPAYCSQKYYEEIQKILHGRRKEYHYKYLFKNLIKCEACDCWCSEIPTIHYPRNRNKKGRRVYKYYFCPCCKQRINEQVLLNKMIHNINEILDETTNFEVVEDISRKIGKLEKRLVFLNIEYEEGFLSDDSYIEERKILLSRKKNLDKNMKRLRNKAIKKFNEYTYSEQKQIIKRSFLCIGVDLKTKCIIKIDKLDK</sequence>
<dbReference type="InterPro" id="IPR011109">
    <property type="entry name" value="DNA_bind_recombinase_dom"/>
</dbReference>